<dbReference type="Pfam" id="PF02342">
    <property type="entry name" value="TerD"/>
    <property type="match status" value="1"/>
</dbReference>
<gene>
    <name evidence="3" type="ORF">DAA48_20900</name>
</gene>
<dbReference type="PANTHER" id="PTHR32097">
    <property type="entry name" value="CAMP-BINDING PROTEIN 1-RELATED"/>
    <property type="match status" value="1"/>
</dbReference>
<dbReference type="AlphaFoldDB" id="A0A2T4MWF1"/>
<name>A0A2T4MWF1_AERVE</name>
<evidence type="ECO:0000313" key="4">
    <source>
        <dbReference type="Proteomes" id="UP000241986"/>
    </source>
</evidence>
<dbReference type="GO" id="GO:0046690">
    <property type="term" value="P:response to tellurium ion"/>
    <property type="evidence" value="ECO:0007669"/>
    <property type="project" value="UniProtKB-KW"/>
</dbReference>
<comment type="caution">
    <text evidence="3">The sequence shown here is derived from an EMBL/GenBank/DDBJ whole genome shotgun (WGS) entry which is preliminary data.</text>
</comment>
<keyword evidence="1" id="KW-0778">Tellurium resistance</keyword>
<accession>A0A2T4MWF1</accession>
<protein>
    <recommendedName>
        <fullName evidence="2">TerD domain-containing protein</fullName>
    </recommendedName>
</protein>
<feature type="domain" description="TerD" evidence="2">
    <location>
        <begin position="25"/>
        <end position="197"/>
    </location>
</feature>
<evidence type="ECO:0000259" key="2">
    <source>
        <dbReference type="Pfam" id="PF02342"/>
    </source>
</evidence>
<evidence type="ECO:0000313" key="3">
    <source>
        <dbReference type="EMBL" id="PTH78903.1"/>
    </source>
</evidence>
<dbReference type="PANTHER" id="PTHR32097:SF17">
    <property type="entry name" value="CAMP-BINDING PROTEIN 1-RELATED"/>
    <property type="match status" value="1"/>
</dbReference>
<dbReference type="EMBL" id="PZKL01000045">
    <property type="protein sequence ID" value="PTH78903.1"/>
    <property type="molecule type" value="Genomic_DNA"/>
</dbReference>
<reference evidence="3 4" key="1">
    <citation type="submission" date="2018-03" db="EMBL/GenBank/DDBJ databases">
        <title>Aeromonas veronii whole genome sequencing and analysis.</title>
        <authorList>
            <person name="Xie H."/>
            <person name="Liu T."/>
            <person name="Wang K."/>
        </authorList>
    </citation>
    <scope>NUCLEOTIDE SEQUENCE [LARGE SCALE GENOMIC DNA]</scope>
    <source>
        <strain evidence="3 4">XH.VA.1</strain>
    </source>
</reference>
<dbReference type="Gene3D" id="2.60.60.30">
    <property type="entry name" value="sav2460 like domains"/>
    <property type="match status" value="1"/>
</dbReference>
<dbReference type="InterPro" id="IPR051324">
    <property type="entry name" value="Stress/Tellurium_Resist"/>
</dbReference>
<dbReference type="CDD" id="cd06974">
    <property type="entry name" value="TerD_like"/>
    <property type="match status" value="1"/>
</dbReference>
<dbReference type="Proteomes" id="UP000241986">
    <property type="component" value="Unassembled WGS sequence"/>
</dbReference>
<organism evidence="3 4">
    <name type="scientific">Aeromonas veronii</name>
    <dbReference type="NCBI Taxonomy" id="654"/>
    <lineage>
        <taxon>Bacteria</taxon>
        <taxon>Pseudomonadati</taxon>
        <taxon>Pseudomonadota</taxon>
        <taxon>Gammaproteobacteria</taxon>
        <taxon>Aeromonadales</taxon>
        <taxon>Aeromonadaceae</taxon>
        <taxon>Aeromonas</taxon>
    </lineage>
</organism>
<dbReference type="InterPro" id="IPR003325">
    <property type="entry name" value="TerD"/>
</dbReference>
<proteinExistence type="predicted"/>
<evidence type="ECO:0000256" key="1">
    <source>
        <dbReference type="ARBA" id="ARBA00022686"/>
    </source>
</evidence>
<sequence>MAKKAETKGLVMKNTLSPVSEKTISLAGLNAIKLSLVVGSSWTERFFGGADQDVDSVLLMLNNQGLVQAPSDFVFYGQNKSACGAITHRMSLEEGEEYESIEVVLGSVPKAVERMIFAVSLHNASDNELHFGMISDLSVCVADKDSQKTLLHIEQPKNVGMASAISLAEISRQGDSWELKLIEQGYEGGLPELISQYGLKSKGWPKEESAPVN</sequence>